<reference evidence="3" key="1">
    <citation type="submission" date="2022-01" db="EMBL/GenBank/DDBJ databases">
        <authorList>
            <person name="King R."/>
        </authorList>
    </citation>
    <scope>NUCLEOTIDE SEQUENCE</scope>
</reference>
<gene>
    <name evidence="3" type="ORF">PSYICH_LOCUS1523</name>
</gene>
<keyword evidence="4" id="KW-1185">Reference proteome</keyword>
<feature type="region of interest" description="Disordered" evidence="1">
    <location>
        <begin position="122"/>
        <end position="243"/>
    </location>
</feature>
<accession>A0A9P0G8B2</accession>
<organism evidence="3 4">
    <name type="scientific">Psylliodes chrysocephalus</name>
    <dbReference type="NCBI Taxonomy" id="3402493"/>
    <lineage>
        <taxon>Eukaryota</taxon>
        <taxon>Metazoa</taxon>
        <taxon>Ecdysozoa</taxon>
        <taxon>Arthropoda</taxon>
        <taxon>Hexapoda</taxon>
        <taxon>Insecta</taxon>
        <taxon>Pterygota</taxon>
        <taxon>Neoptera</taxon>
        <taxon>Endopterygota</taxon>
        <taxon>Coleoptera</taxon>
        <taxon>Polyphaga</taxon>
        <taxon>Cucujiformia</taxon>
        <taxon>Chrysomeloidea</taxon>
        <taxon>Chrysomelidae</taxon>
        <taxon>Galerucinae</taxon>
        <taxon>Alticini</taxon>
        <taxon>Psylliodes</taxon>
    </lineage>
</organism>
<dbReference type="Proteomes" id="UP001153636">
    <property type="component" value="Chromosome 10"/>
</dbReference>
<evidence type="ECO:0000256" key="1">
    <source>
        <dbReference type="SAM" id="MobiDB-lite"/>
    </source>
</evidence>
<dbReference type="OrthoDB" id="8193799at2759"/>
<sequence>MWKMGCVVVIVLFAISFPVGFGFPYDELMQEQNDDTALVESTIREARAVRPQHIHDLLAPGVKEAYLHTYGDEPGAEANVQGYVKKMNDKGDDGYKHFDSYHKKDSDKFGFEVHSEFGKLDKADVDTESGKQEESKESSEKDDTEETKKAYKVVEDPESGSNFNYFGEGESGESQNYADGELEAKEEKEEEKEEESSPYSSYTDGDGETDSYDEEEKSSYSSSADDGDEESEGYNEEGDEEEE</sequence>
<feature type="chain" id="PRO_5040136124" evidence="2">
    <location>
        <begin position="23"/>
        <end position="243"/>
    </location>
</feature>
<feature type="compositionally biased region" description="Basic and acidic residues" evidence="1">
    <location>
        <begin position="122"/>
        <end position="155"/>
    </location>
</feature>
<evidence type="ECO:0000313" key="4">
    <source>
        <dbReference type="Proteomes" id="UP001153636"/>
    </source>
</evidence>
<feature type="compositionally biased region" description="Acidic residues" evidence="1">
    <location>
        <begin position="225"/>
        <end position="243"/>
    </location>
</feature>
<feature type="compositionally biased region" description="Acidic residues" evidence="1">
    <location>
        <begin position="205"/>
        <end position="216"/>
    </location>
</feature>
<feature type="signal peptide" evidence="2">
    <location>
        <begin position="1"/>
        <end position="22"/>
    </location>
</feature>
<evidence type="ECO:0000313" key="3">
    <source>
        <dbReference type="EMBL" id="CAH1100387.1"/>
    </source>
</evidence>
<keyword evidence="2" id="KW-0732">Signal</keyword>
<dbReference type="AlphaFoldDB" id="A0A9P0G8B2"/>
<name>A0A9P0G8B2_9CUCU</name>
<proteinExistence type="predicted"/>
<protein>
    <submittedName>
        <fullName evidence="3">Uncharacterized protein</fullName>
    </submittedName>
</protein>
<evidence type="ECO:0000256" key="2">
    <source>
        <dbReference type="SAM" id="SignalP"/>
    </source>
</evidence>
<dbReference type="EMBL" id="OV651822">
    <property type="protein sequence ID" value="CAH1100387.1"/>
    <property type="molecule type" value="Genomic_DNA"/>
</dbReference>